<dbReference type="AlphaFoldDB" id="A0A9Q5ZGF3"/>
<organism evidence="1 2">
    <name type="scientific">Nostoc linckia z8</name>
    <dbReference type="NCBI Taxonomy" id="1628746"/>
    <lineage>
        <taxon>Bacteria</taxon>
        <taxon>Bacillati</taxon>
        <taxon>Cyanobacteriota</taxon>
        <taxon>Cyanophyceae</taxon>
        <taxon>Nostocales</taxon>
        <taxon>Nostocaceae</taxon>
        <taxon>Nostoc</taxon>
    </lineage>
</organism>
<dbReference type="RefSeq" id="WP_099066557.1">
    <property type="nucleotide sequence ID" value="NZ_LAHD01000005.1"/>
</dbReference>
<proteinExistence type="predicted"/>
<reference evidence="1 2" key="1">
    <citation type="submission" date="2015-02" db="EMBL/GenBank/DDBJ databases">
        <title>Nostoc linckia genome annotation.</title>
        <authorList>
            <person name="Zhou Z."/>
        </authorList>
    </citation>
    <scope>NUCLEOTIDE SEQUENCE [LARGE SCALE GENOMIC DNA]</scope>
    <source>
        <strain evidence="2">z8</strain>
    </source>
</reference>
<sequence length="62" mass="7064">MKITVEPVRKELYLAKVIYPDGVYYCYGINADDAIGGLVRARWNLFLSQEVEVINNGKTKVE</sequence>
<comment type="caution">
    <text evidence="1">The sequence shown here is derived from an EMBL/GenBank/DDBJ whole genome shotgun (WGS) entry which is preliminary data.</text>
</comment>
<evidence type="ECO:0000313" key="1">
    <source>
        <dbReference type="EMBL" id="PHK06771.1"/>
    </source>
</evidence>
<gene>
    <name evidence="1" type="ORF">VF08_03295</name>
</gene>
<dbReference type="EMBL" id="LAHD01000005">
    <property type="protein sequence ID" value="PHK06771.1"/>
    <property type="molecule type" value="Genomic_DNA"/>
</dbReference>
<protein>
    <submittedName>
        <fullName evidence="1">Uncharacterized protein</fullName>
    </submittedName>
</protein>
<dbReference type="Proteomes" id="UP000222310">
    <property type="component" value="Unassembled WGS sequence"/>
</dbReference>
<evidence type="ECO:0000313" key="2">
    <source>
        <dbReference type="Proteomes" id="UP000222310"/>
    </source>
</evidence>
<name>A0A9Q5ZGF3_NOSLI</name>
<dbReference type="GeneID" id="57094331"/>
<accession>A0A9Q5ZGF3</accession>